<keyword evidence="2" id="KW-1185">Reference proteome</keyword>
<reference evidence="1 2" key="1">
    <citation type="journal article" date="2017" name="Front. Genet.">
        <title>Draft sequencing of the heterozygous diploid genome of Satsuma (Citrus unshiu Marc.) using a hybrid assembly approach.</title>
        <authorList>
            <person name="Shimizu T."/>
            <person name="Tanizawa Y."/>
            <person name="Mochizuki T."/>
            <person name="Nagasaki H."/>
            <person name="Yoshioka T."/>
            <person name="Toyoda A."/>
            <person name="Fujiyama A."/>
            <person name="Kaminuma E."/>
            <person name="Nakamura Y."/>
        </authorList>
    </citation>
    <scope>NUCLEOTIDE SEQUENCE [LARGE SCALE GENOMIC DNA]</scope>
    <source>
        <strain evidence="2">cv. Miyagawa wase</strain>
    </source>
</reference>
<proteinExistence type="predicted"/>
<accession>A0A2H5QG20</accession>
<dbReference type="EMBL" id="BDQV01000358">
    <property type="protein sequence ID" value="GAY63571.1"/>
    <property type="molecule type" value="Genomic_DNA"/>
</dbReference>
<evidence type="ECO:0000313" key="1">
    <source>
        <dbReference type="EMBL" id="GAY63571.1"/>
    </source>
</evidence>
<organism evidence="1 2">
    <name type="scientific">Citrus unshiu</name>
    <name type="common">Satsuma mandarin</name>
    <name type="synonym">Citrus nobilis var. unshiu</name>
    <dbReference type="NCBI Taxonomy" id="55188"/>
    <lineage>
        <taxon>Eukaryota</taxon>
        <taxon>Viridiplantae</taxon>
        <taxon>Streptophyta</taxon>
        <taxon>Embryophyta</taxon>
        <taxon>Tracheophyta</taxon>
        <taxon>Spermatophyta</taxon>
        <taxon>Magnoliopsida</taxon>
        <taxon>eudicotyledons</taxon>
        <taxon>Gunneridae</taxon>
        <taxon>Pentapetalae</taxon>
        <taxon>rosids</taxon>
        <taxon>malvids</taxon>
        <taxon>Sapindales</taxon>
        <taxon>Rutaceae</taxon>
        <taxon>Aurantioideae</taxon>
        <taxon>Citrus</taxon>
    </lineage>
</organism>
<gene>
    <name evidence="1" type="ORF">CUMW_226660</name>
</gene>
<evidence type="ECO:0000313" key="2">
    <source>
        <dbReference type="Proteomes" id="UP000236630"/>
    </source>
</evidence>
<protein>
    <submittedName>
        <fullName evidence="1">Uncharacterized protein</fullName>
    </submittedName>
</protein>
<comment type="caution">
    <text evidence="1">The sequence shown here is derived from an EMBL/GenBank/DDBJ whole genome shotgun (WGS) entry which is preliminary data.</text>
</comment>
<sequence>MMRNEMGGSFQVIIVAMVTKRCLNLNGKKRPTVKEVALELGGIRVWIGDSVLQLNYEEIDFVDYDNARHFKTGSSSTRSFF</sequence>
<dbReference type="AlphaFoldDB" id="A0A2H5QG20"/>
<dbReference type="Proteomes" id="UP000236630">
    <property type="component" value="Unassembled WGS sequence"/>
</dbReference>
<name>A0A2H5QG20_CITUN</name>